<gene>
    <name evidence="2" type="ORF">DPMN_050703</name>
</gene>
<dbReference type="Proteomes" id="UP000828390">
    <property type="component" value="Unassembled WGS sequence"/>
</dbReference>
<organism evidence="2 3">
    <name type="scientific">Dreissena polymorpha</name>
    <name type="common">Zebra mussel</name>
    <name type="synonym">Mytilus polymorpha</name>
    <dbReference type="NCBI Taxonomy" id="45954"/>
    <lineage>
        <taxon>Eukaryota</taxon>
        <taxon>Metazoa</taxon>
        <taxon>Spiralia</taxon>
        <taxon>Lophotrochozoa</taxon>
        <taxon>Mollusca</taxon>
        <taxon>Bivalvia</taxon>
        <taxon>Autobranchia</taxon>
        <taxon>Heteroconchia</taxon>
        <taxon>Euheterodonta</taxon>
        <taxon>Imparidentia</taxon>
        <taxon>Neoheterodontei</taxon>
        <taxon>Myida</taxon>
        <taxon>Dreissenoidea</taxon>
        <taxon>Dreissenidae</taxon>
        <taxon>Dreissena</taxon>
    </lineage>
</organism>
<proteinExistence type="predicted"/>
<name>A0A9D4CHQ3_DREPO</name>
<dbReference type="AlphaFoldDB" id="A0A9D4CHQ3"/>
<keyword evidence="3" id="KW-1185">Reference proteome</keyword>
<evidence type="ECO:0000313" key="3">
    <source>
        <dbReference type="Proteomes" id="UP000828390"/>
    </source>
</evidence>
<evidence type="ECO:0000313" key="2">
    <source>
        <dbReference type="EMBL" id="KAH3724876.1"/>
    </source>
</evidence>
<dbReference type="EMBL" id="JAIWYP010000012">
    <property type="protein sequence ID" value="KAH3724876.1"/>
    <property type="molecule type" value="Genomic_DNA"/>
</dbReference>
<sequence length="122" mass="13968">MPDAFWTTSVLYLGPPTLLFACLQQWRARQPNDCLARNLWEGRARRPKGRDRHQVSTEDAEAYQSAADHVADSGGDVAAINIPKPRQLIEMEQQRGKKLHKEDAEKVQRSLRVEGTTRWSTR</sequence>
<protein>
    <submittedName>
        <fullName evidence="2">Uncharacterized protein</fullName>
    </submittedName>
</protein>
<evidence type="ECO:0000256" key="1">
    <source>
        <dbReference type="SAM" id="MobiDB-lite"/>
    </source>
</evidence>
<reference evidence="2" key="1">
    <citation type="journal article" date="2019" name="bioRxiv">
        <title>The Genome of the Zebra Mussel, Dreissena polymorpha: A Resource for Invasive Species Research.</title>
        <authorList>
            <person name="McCartney M.A."/>
            <person name="Auch B."/>
            <person name="Kono T."/>
            <person name="Mallez S."/>
            <person name="Zhang Y."/>
            <person name="Obille A."/>
            <person name="Becker A."/>
            <person name="Abrahante J.E."/>
            <person name="Garbe J."/>
            <person name="Badalamenti J.P."/>
            <person name="Herman A."/>
            <person name="Mangelson H."/>
            <person name="Liachko I."/>
            <person name="Sullivan S."/>
            <person name="Sone E.D."/>
            <person name="Koren S."/>
            <person name="Silverstein K.A.T."/>
            <person name="Beckman K.B."/>
            <person name="Gohl D.M."/>
        </authorList>
    </citation>
    <scope>NUCLEOTIDE SEQUENCE</scope>
    <source>
        <strain evidence="2">Duluth1</strain>
        <tissue evidence="2">Whole animal</tissue>
    </source>
</reference>
<feature type="region of interest" description="Disordered" evidence="1">
    <location>
        <begin position="95"/>
        <end position="122"/>
    </location>
</feature>
<accession>A0A9D4CHQ3</accession>
<comment type="caution">
    <text evidence="2">The sequence shown here is derived from an EMBL/GenBank/DDBJ whole genome shotgun (WGS) entry which is preliminary data.</text>
</comment>
<reference evidence="2" key="2">
    <citation type="submission" date="2020-11" db="EMBL/GenBank/DDBJ databases">
        <authorList>
            <person name="McCartney M.A."/>
            <person name="Auch B."/>
            <person name="Kono T."/>
            <person name="Mallez S."/>
            <person name="Becker A."/>
            <person name="Gohl D.M."/>
            <person name="Silverstein K.A.T."/>
            <person name="Koren S."/>
            <person name="Bechman K.B."/>
            <person name="Herman A."/>
            <person name="Abrahante J.E."/>
            <person name="Garbe J."/>
        </authorList>
    </citation>
    <scope>NUCLEOTIDE SEQUENCE</scope>
    <source>
        <strain evidence="2">Duluth1</strain>
        <tissue evidence="2">Whole animal</tissue>
    </source>
</reference>
<feature type="compositionally biased region" description="Basic and acidic residues" evidence="1">
    <location>
        <begin position="95"/>
        <end position="112"/>
    </location>
</feature>